<dbReference type="Proteomes" id="UP000024404">
    <property type="component" value="Unassembled WGS sequence"/>
</dbReference>
<dbReference type="EMBL" id="CMVM020000187">
    <property type="status" value="NOT_ANNOTATED_CDS"/>
    <property type="molecule type" value="Genomic_DNA"/>
</dbReference>
<dbReference type="EnsemblMetazoa" id="OVOC7030.1">
    <property type="protein sequence ID" value="OVOC7030.1"/>
    <property type="gene ID" value="WBGene00243839"/>
</dbReference>
<evidence type="ECO:0000313" key="1">
    <source>
        <dbReference type="EnsemblMetazoa" id="OVOC7030.1"/>
    </source>
</evidence>
<protein>
    <submittedName>
        <fullName evidence="1">Uncharacterized protein</fullName>
    </submittedName>
</protein>
<sequence length="246" mass="27804">MADMELRAFEAHLDTMIDQLSEESTELIIERPRYAHAVMVFASGDEPGELLTASRIKMLDPIYVPVEAATNGHQIFHHYSEFTFFFNIAKSKDTNATSAAESANELNNCSERDFDLINAVEIYDDDDIQKALRKLEKSRSMLDEPIISRPTNTLLSNSSEFDYANDSSPVRSKTPQAIHLSTYNQTISERYASLKEGKSLVISESIAKKTSNIPVVNIGNVDYYKRTNATSCIYQKKKKIRSFILL</sequence>
<evidence type="ECO:0000313" key="2">
    <source>
        <dbReference type="Proteomes" id="UP000024404"/>
    </source>
</evidence>
<proteinExistence type="predicted"/>
<accession>A0A8R1TYB4</accession>
<reference evidence="1" key="2">
    <citation type="submission" date="2022-06" db="UniProtKB">
        <authorList>
            <consortium name="EnsemblMetazoa"/>
        </authorList>
    </citation>
    <scope>IDENTIFICATION</scope>
</reference>
<organism evidence="1 2">
    <name type="scientific">Onchocerca volvulus</name>
    <dbReference type="NCBI Taxonomy" id="6282"/>
    <lineage>
        <taxon>Eukaryota</taxon>
        <taxon>Metazoa</taxon>
        <taxon>Ecdysozoa</taxon>
        <taxon>Nematoda</taxon>
        <taxon>Chromadorea</taxon>
        <taxon>Rhabditida</taxon>
        <taxon>Spirurina</taxon>
        <taxon>Spiruromorpha</taxon>
        <taxon>Filarioidea</taxon>
        <taxon>Onchocercidae</taxon>
        <taxon>Onchocerca</taxon>
    </lineage>
</organism>
<dbReference type="AlphaFoldDB" id="A0A8R1TYB4"/>
<keyword evidence="2" id="KW-1185">Reference proteome</keyword>
<reference evidence="2" key="1">
    <citation type="submission" date="2013-10" db="EMBL/GenBank/DDBJ databases">
        <title>Genome sequencing of Onchocerca volvulus.</title>
        <authorList>
            <person name="Cotton J."/>
            <person name="Tsai J."/>
            <person name="Stanley E."/>
            <person name="Tracey A."/>
            <person name="Holroyd N."/>
            <person name="Lustigman S."/>
            <person name="Berriman M."/>
        </authorList>
    </citation>
    <scope>NUCLEOTIDE SEQUENCE</scope>
</reference>
<name>A0A8R1TYB4_ONCVO</name>